<evidence type="ECO:0000313" key="5">
    <source>
        <dbReference type="Proteomes" id="UP000516160"/>
    </source>
</evidence>
<reference evidence="4 5" key="1">
    <citation type="submission" date="2020-07" db="EMBL/GenBank/DDBJ databases">
        <title>Alkalicella. sp. LB2 genome.</title>
        <authorList>
            <person name="Postec A."/>
            <person name="Quemeneur M."/>
        </authorList>
    </citation>
    <scope>NUCLEOTIDE SEQUENCE [LARGE SCALE GENOMIC DNA]</scope>
    <source>
        <strain evidence="4 5">LB2</strain>
    </source>
</reference>
<dbReference type="RefSeq" id="WP_213167596.1">
    <property type="nucleotide sequence ID" value="NZ_CP058559.1"/>
</dbReference>
<dbReference type="GO" id="GO:0003677">
    <property type="term" value="F:DNA binding"/>
    <property type="evidence" value="ECO:0007669"/>
    <property type="project" value="UniProtKB-UniRule"/>
</dbReference>
<protein>
    <submittedName>
        <fullName evidence="4">TetR/AcrR family transcriptional regulator</fullName>
    </submittedName>
</protein>
<dbReference type="PROSITE" id="PS50977">
    <property type="entry name" value="HTH_TETR_2"/>
    <property type="match status" value="1"/>
</dbReference>
<keyword evidence="1 2" id="KW-0238">DNA-binding</keyword>
<gene>
    <name evidence="4" type="ORF">HYG86_03685</name>
</gene>
<dbReference type="SUPFAM" id="SSF48498">
    <property type="entry name" value="Tetracyclin repressor-like, C-terminal domain"/>
    <property type="match status" value="1"/>
</dbReference>
<dbReference type="InterPro" id="IPR001647">
    <property type="entry name" value="HTH_TetR"/>
</dbReference>
<dbReference type="InterPro" id="IPR050624">
    <property type="entry name" value="HTH-type_Tx_Regulator"/>
</dbReference>
<dbReference type="KEGG" id="acae:HYG86_03685"/>
<dbReference type="SUPFAM" id="SSF46689">
    <property type="entry name" value="Homeodomain-like"/>
    <property type="match status" value="1"/>
</dbReference>
<feature type="DNA-binding region" description="H-T-H motif" evidence="2">
    <location>
        <begin position="34"/>
        <end position="53"/>
    </location>
</feature>
<dbReference type="EMBL" id="CP058559">
    <property type="protein sequence ID" value="QNO13932.1"/>
    <property type="molecule type" value="Genomic_DNA"/>
</dbReference>
<evidence type="ECO:0000313" key="4">
    <source>
        <dbReference type="EMBL" id="QNO13932.1"/>
    </source>
</evidence>
<keyword evidence="5" id="KW-1185">Reference proteome</keyword>
<sequence>MPSQTFLNLPEEKRQRILNAAVEEFAKYSFNDVSIAGIIELAEIPRGSFYQYFSDLKDLYKYLFHTIAERKMVYLHRAMQNNPMDDFFETIKKLYVAGLQFAMDEPLLTKIASKFMKEKEDFRKEIVGSLEGSASDFYLKLLIASKEKGEIDPNVDLEMASFIFTTMNLSLIDYFLAKTQSNDLLKDKENLLNIVESMFYILTNGVKKK</sequence>
<evidence type="ECO:0000256" key="2">
    <source>
        <dbReference type="PROSITE-ProRule" id="PRU00335"/>
    </source>
</evidence>
<evidence type="ECO:0000259" key="3">
    <source>
        <dbReference type="PROSITE" id="PS50977"/>
    </source>
</evidence>
<feature type="domain" description="HTH tetR-type" evidence="3">
    <location>
        <begin position="11"/>
        <end position="71"/>
    </location>
</feature>
<dbReference type="InterPro" id="IPR036271">
    <property type="entry name" value="Tet_transcr_reg_TetR-rel_C_sf"/>
</dbReference>
<organism evidence="4 5">
    <name type="scientific">Alkalicella caledoniensis</name>
    <dbReference type="NCBI Taxonomy" id="2731377"/>
    <lineage>
        <taxon>Bacteria</taxon>
        <taxon>Bacillati</taxon>
        <taxon>Bacillota</taxon>
        <taxon>Clostridia</taxon>
        <taxon>Eubacteriales</taxon>
        <taxon>Proteinivoracaceae</taxon>
        <taxon>Alkalicella</taxon>
    </lineage>
</organism>
<dbReference type="Proteomes" id="UP000516160">
    <property type="component" value="Chromosome"/>
</dbReference>
<name>A0A7G9W5H0_ALKCA</name>
<dbReference type="PANTHER" id="PTHR43479">
    <property type="entry name" value="ACREF/ENVCD OPERON REPRESSOR-RELATED"/>
    <property type="match status" value="1"/>
</dbReference>
<dbReference type="Pfam" id="PF00440">
    <property type="entry name" value="TetR_N"/>
    <property type="match status" value="1"/>
</dbReference>
<dbReference type="AlphaFoldDB" id="A0A7G9W5H0"/>
<dbReference type="PANTHER" id="PTHR43479:SF11">
    <property type="entry name" value="ACREF_ENVCD OPERON REPRESSOR-RELATED"/>
    <property type="match status" value="1"/>
</dbReference>
<dbReference type="Gene3D" id="1.10.357.10">
    <property type="entry name" value="Tetracycline Repressor, domain 2"/>
    <property type="match status" value="1"/>
</dbReference>
<proteinExistence type="predicted"/>
<evidence type="ECO:0000256" key="1">
    <source>
        <dbReference type="ARBA" id="ARBA00023125"/>
    </source>
</evidence>
<dbReference type="InterPro" id="IPR009057">
    <property type="entry name" value="Homeodomain-like_sf"/>
</dbReference>
<accession>A0A7G9W5H0</accession>